<dbReference type="EMBL" id="SHMQ01000002">
    <property type="protein sequence ID" value="RZV40246.1"/>
    <property type="molecule type" value="Genomic_DNA"/>
</dbReference>
<dbReference type="GO" id="GO:0004519">
    <property type="term" value="F:endonuclease activity"/>
    <property type="evidence" value="ECO:0007669"/>
    <property type="project" value="InterPro"/>
</dbReference>
<dbReference type="GO" id="GO:0008270">
    <property type="term" value="F:zinc ion binding"/>
    <property type="evidence" value="ECO:0007669"/>
    <property type="project" value="InterPro"/>
</dbReference>
<evidence type="ECO:0000313" key="2">
    <source>
        <dbReference type="EMBL" id="RZV40246.1"/>
    </source>
</evidence>
<organism evidence="2 3">
    <name type="scientific">Candidatus Acidulodesulfobacterium acidiphilum</name>
    <dbReference type="NCBI Taxonomy" id="2597224"/>
    <lineage>
        <taxon>Bacteria</taxon>
        <taxon>Deltaproteobacteria</taxon>
        <taxon>Candidatus Acidulodesulfobacterales</taxon>
        <taxon>Candidatus Acidulodesulfobacterium</taxon>
    </lineage>
</organism>
<evidence type="ECO:0000259" key="1">
    <source>
        <dbReference type="SMART" id="SM00507"/>
    </source>
</evidence>
<dbReference type="InterPro" id="IPR047693">
    <property type="entry name" value="RNA-guided_IscB-like"/>
</dbReference>
<sequence length="429" mass="48989">MVKVISKNGKQLMPTKRYGKVRRMLKEGKAVIISKKPFTIRLLFDTPEIVQHATVGVDPGDTTGYAVALDNGKIVEKGEIRLRTDVKSLLAARKVLRRSRRNRNTRYRKARFLNRCNKKAGRLPSSIEQKARHIVNKINELVSYYPDYTLKIEINKFDMQKLINPDISGVEYQQGSLYGYENAKQFLLVRESGKCQLCHKGYKENDGWHIHHIIPRADGGTNKPDNLALLHKSCHIKGHKTGALSKLKKAKQFISAAMYNAVRYKLMDEFKAIYGDKVAFTYGYLTSINRRSLELEKEHYNDAIAITGITEVKDNVILITVIKQARKKKRSLHEATARKGRKEPNVHSVRNAKNTKEITVNGRKFALWDKVKVCGKKGYISGFTGNACYVQDINGDYIKADGKSYKQVAADKIEHIRRNNNWITERILA</sequence>
<dbReference type="InterPro" id="IPR003615">
    <property type="entry name" value="HNH_nuc"/>
</dbReference>
<proteinExistence type="predicted"/>
<dbReference type="InterPro" id="IPR002711">
    <property type="entry name" value="HNH"/>
</dbReference>
<accession>A0A520XGK5</accession>
<protein>
    <recommendedName>
        <fullName evidence="1">HNH nuclease domain-containing protein</fullName>
    </recommendedName>
</protein>
<gene>
    <name evidence="2" type="ORF">EVJ48_01770</name>
</gene>
<dbReference type="Pfam" id="PF01844">
    <property type="entry name" value="HNH"/>
    <property type="match status" value="1"/>
</dbReference>
<dbReference type="CDD" id="cd00085">
    <property type="entry name" value="HNHc"/>
    <property type="match status" value="1"/>
</dbReference>
<feature type="domain" description="HNH nuclease" evidence="1">
    <location>
        <begin position="182"/>
        <end position="236"/>
    </location>
</feature>
<comment type="caution">
    <text evidence="2">The sequence shown here is derived from an EMBL/GenBank/DDBJ whole genome shotgun (WGS) entry which is preliminary data.</text>
</comment>
<dbReference type="NCBIfam" id="NF040563">
    <property type="entry name" value="guided_IscB"/>
    <property type="match status" value="1"/>
</dbReference>
<evidence type="ECO:0000313" key="3">
    <source>
        <dbReference type="Proteomes" id="UP000322454"/>
    </source>
</evidence>
<dbReference type="Pfam" id="PF14239">
    <property type="entry name" value="RRXRR"/>
    <property type="match status" value="1"/>
</dbReference>
<reference evidence="2 3" key="1">
    <citation type="submission" date="2019-01" db="EMBL/GenBank/DDBJ databases">
        <title>Insights into ecological role of a new deltaproteobacterial order Candidatus Sinidesulfobacterales (Sva0485) by metagenomics and metatranscriptomics.</title>
        <authorList>
            <person name="Tan S."/>
            <person name="Liu J."/>
            <person name="Fang Y."/>
            <person name="Hedlund B."/>
            <person name="Lian Z.-H."/>
            <person name="Huang L.-Y."/>
            <person name="Li J.-T."/>
            <person name="Huang L.-N."/>
            <person name="Li W.-J."/>
            <person name="Jiang H.-C."/>
            <person name="Dong H.-L."/>
            <person name="Shu W.-S."/>
        </authorList>
    </citation>
    <scope>NUCLEOTIDE SEQUENCE [LARGE SCALE GENOMIC DNA]</scope>
    <source>
        <strain evidence="2">AP4</strain>
    </source>
</reference>
<dbReference type="Proteomes" id="UP000322454">
    <property type="component" value="Unassembled WGS sequence"/>
</dbReference>
<dbReference type="InterPro" id="IPR025938">
    <property type="entry name" value="RRXRR_dom"/>
</dbReference>
<dbReference type="SMART" id="SM00507">
    <property type="entry name" value="HNHc"/>
    <property type="match status" value="1"/>
</dbReference>
<name>A0A520XGK5_9DELT</name>
<dbReference type="AlphaFoldDB" id="A0A520XGK5"/>
<dbReference type="GO" id="GO:0003676">
    <property type="term" value="F:nucleic acid binding"/>
    <property type="evidence" value="ECO:0007669"/>
    <property type="project" value="InterPro"/>
</dbReference>
<dbReference type="Gene3D" id="1.10.30.50">
    <property type="match status" value="1"/>
</dbReference>